<dbReference type="InterPro" id="IPR036388">
    <property type="entry name" value="WH-like_DNA-bd_sf"/>
</dbReference>
<dbReference type="Pfam" id="PF00480">
    <property type="entry name" value="ROK"/>
    <property type="match status" value="1"/>
</dbReference>
<keyword evidence="3" id="KW-0859">Xylose metabolism</keyword>
<dbReference type="InterPro" id="IPR049874">
    <property type="entry name" value="ROK_cs"/>
</dbReference>
<dbReference type="CDD" id="cd00090">
    <property type="entry name" value="HTH_ARSR"/>
    <property type="match status" value="1"/>
</dbReference>
<dbReference type="Gene3D" id="1.10.10.10">
    <property type="entry name" value="Winged helix-like DNA-binding domain superfamily/Winged helix DNA-binding domain"/>
    <property type="match status" value="1"/>
</dbReference>
<dbReference type="GO" id="GO:0016301">
    <property type="term" value="F:kinase activity"/>
    <property type="evidence" value="ECO:0007669"/>
    <property type="project" value="UniProtKB-KW"/>
</dbReference>
<dbReference type="AlphaFoldDB" id="A0A1I2M6G6"/>
<dbReference type="InterPro" id="IPR036390">
    <property type="entry name" value="WH_DNA-bd_sf"/>
</dbReference>
<name>A0A1I2M6G6_9BACL</name>
<keyword evidence="4" id="KW-0238">DNA-binding</keyword>
<dbReference type="STRING" id="201973.SAMN04488025_1074"/>
<dbReference type="PANTHER" id="PTHR18964">
    <property type="entry name" value="ROK (REPRESSOR, ORF, KINASE) FAMILY"/>
    <property type="match status" value="1"/>
</dbReference>
<dbReference type="Proteomes" id="UP000198661">
    <property type="component" value="Unassembled WGS sequence"/>
</dbReference>
<dbReference type="GO" id="GO:0042732">
    <property type="term" value="P:D-xylose metabolic process"/>
    <property type="evidence" value="ECO:0007669"/>
    <property type="project" value="UniProtKB-KW"/>
</dbReference>
<evidence type="ECO:0000313" key="6">
    <source>
        <dbReference type="Proteomes" id="UP000198661"/>
    </source>
</evidence>
<protein>
    <submittedName>
        <fullName evidence="5">ROK family protein (Putative glucokinase)</fullName>
    </submittedName>
</protein>
<dbReference type="GO" id="GO:0003677">
    <property type="term" value="F:DNA binding"/>
    <property type="evidence" value="ECO:0007669"/>
    <property type="project" value="UniProtKB-KW"/>
</dbReference>
<dbReference type="InterPro" id="IPR043129">
    <property type="entry name" value="ATPase_NBD"/>
</dbReference>
<comment type="function">
    <text evidence="1">Transcriptional repressor of xylose-utilizing enzymes.</text>
</comment>
<keyword evidence="3" id="KW-0119">Carbohydrate metabolism</keyword>
<dbReference type="PROSITE" id="PS01125">
    <property type="entry name" value="ROK"/>
    <property type="match status" value="1"/>
</dbReference>
<dbReference type="EMBL" id="FOOK01000007">
    <property type="protein sequence ID" value="SFF86418.1"/>
    <property type="molecule type" value="Genomic_DNA"/>
</dbReference>
<dbReference type="InterPro" id="IPR000600">
    <property type="entry name" value="ROK"/>
</dbReference>
<dbReference type="InterPro" id="IPR011991">
    <property type="entry name" value="ArsR-like_HTH"/>
</dbReference>
<keyword evidence="6" id="KW-1185">Reference proteome</keyword>
<dbReference type="PANTHER" id="PTHR18964:SF149">
    <property type="entry name" value="BIFUNCTIONAL UDP-N-ACETYLGLUCOSAMINE 2-EPIMERASE_N-ACETYLMANNOSAMINE KINASE"/>
    <property type="match status" value="1"/>
</dbReference>
<evidence type="ECO:0000256" key="1">
    <source>
        <dbReference type="ARBA" id="ARBA00002486"/>
    </source>
</evidence>
<evidence type="ECO:0000256" key="4">
    <source>
        <dbReference type="ARBA" id="ARBA00023125"/>
    </source>
</evidence>
<reference evidence="5 6" key="1">
    <citation type="submission" date="2016-10" db="EMBL/GenBank/DDBJ databases">
        <authorList>
            <person name="de Groot N.N."/>
        </authorList>
    </citation>
    <scope>NUCLEOTIDE SEQUENCE [LARGE SCALE GENOMIC DNA]</scope>
    <source>
        <strain evidence="5 6">DSM 44945</strain>
    </source>
</reference>
<dbReference type="SUPFAM" id="SSF46785">
    <property type="entry name" value="Winged helix' DNA-binding domain"/>
    <property type="match status" value="1"/>
</dbReference>
<keyword evidence="5" id="KW-0418">Kinase</keyword>
<sequence length="391" mass="42038">MVKQVNRTQVLDLFRTLGPLTKSEIAEHTQLTFAAVSKIVRDLESSGIVIPQGEGKSSGGRRPVLYALNPDALYVVAVDVSVEEIRVALMDVHTRIAGERRLPAPSGKNPRDYTLLAARAFRELVEESGVDEGKIIGCGVSTPGPVNAQTGEIFHPPNLPWGVVPFKDLMEEALKMPVKVEKDANLSALGERWRGAGRDVENLIYVLVGEGIGGGIVIGGTLYQGNPFGAGEIGHVTVDIDGFRCNCGNYGCLEAMASGLAVVRRVERELRRGAVSSAYPEDVESITLPVVLKALREGDDLTCRIFDDSARMLGIGLTGVFNSFAPEKVIIGGKMVWAYPKMVEIAAEITRQRVVSVLKDRVSIVPGELGEDASLIGAAALVIEDLFTLHL</sequence>
<accession>A0A1I2M6G6</accession>
<proteinExistence type="inferred from homology"/>
<keyword evidence="5" id="KW-0808">Transferase</keyword>
<comment type="similarity">
    <text evidence="2">Belongs to the ROK (NagC/XylR) family.</text>
</comment>
<organism evidence="5 6">
    <name type="scientific">Planifilum fulgidum</name>
    <dbReference type="NCBI Taxonomy" id="201973"/>
    <lineage>
        <taxon>Bacteria</taxon>
        <taxon>Bacillati</taxon>
        <taxon>Bacillota</taxon>
        <taxon>Bacilli</taxon>
        <taxon>Bacillales</taxon>
        <taxon>Thermoactinomycetaceae</taxon>
        <taxon>Planifilum</taxon>
    </lineage>
</organism>
<evidence type="ECO:0000256" key="3">
    <source>
        <dbReference type="ARBA" id="ARBA00022629"/>
    </source>
</evidence>
<dbReference type="SUPFAM" id="SSF53067">
    <property type="entry name" value="Actin-like ATPase domain"/>
    <property type="match status" value="1"/>
</dbReference>
<evidence type="ECO:0000313" key="5">
    <source>
        <dbReference type="EMBL" id="SFF86418.1"/>
    </source>
</evidence>
<evidence type="ECO:0000256" key="2">
    <source>
        <dbReference type="ARBA" id="ARBA00006479"/>
    </source>
</evidence>
<dbReference type="Gene3D" id="3.30.420.40">
    <property type="match status" value="2"/>
</dbReference>
<gene>
    <name evidence="5" type="ORF">SAMN04488025_1074</name>
</gene>